<keyword evidence="9" id="KW-1185">Reference proteome</keyword>
<dbReference type="InterPro" id="IPR036388">
    <property type="entry name" value="WH-like_DNA-bd_sf"/>
</dbReference>
<dbReference type="InterPro" id="IPR013325">
    <property type="entry name" value="RNA_pol_sigma_r2"/>
</dbReference>
<evidence type="ECO:0000256" key="4">
    <source>
        <dbReference type="ARBA" id="ARBA00023125"/>
    </source>
</evidence>
<dbReference type="InterPro" id="IPR007627">
    <property type="entry name" value="RNA_pol_sigma70_r2"/>
</dbReference>
<protein>
    <recommendedName>
        <fullName evidence="10">RNA polymerase subunit sigma-24</fullName>
    </recommendedName>
</protein>
<evidence type="ECO:0000256" key="2">
    <source>
        <dbReference type="ARBA" id="ARBA00023015"/>
    </source>
</evidence>
<evidence type="ECO:0000256" key="1">
    <source>
        <dbReference type="ARBA" id="ARBA00010641"/>
    </source>
</evidence>
<dbReference type="Gene3D" id="1.10.10.10">
    <property type="entry name" value="Winged helix-like DNA-binding domain superfamily/Winged helix DNA-binding domain"/>
    <property type="match status" value="1"/>
</dbReference>
<dbReference type="PANTHER" id="PTHR43133:SF8">
    <property type="entry name" value="RNA POLYMERASE SIGMA FACTOR HI_1459-RELATED"/>
    <property type="match status" value="1"/>
</dbReference>
<feature type="domain" description="RNA polymerase sigma factor 70 region 4 type 2" evidence="7">
    <location>
        <begin position="136"/>
        <end position="182"/>
    </location>
</feature>
<keyword evidence="3" id="KW-0731">Sigma factor</keyword>
<dbReference type="SUPFAM" id="SSF88659">
    <property type="entry name" value="Sigma3 and sigma4 domains of RNA polymerase sigma factors"/>
    <property type="match status" value="1"/>
</dbReference>
<gene>
    <name evidence="8" type="ORF">DSM104329_03217</name>
</gene>
<evidence type="ECO:0000313" key="9">
    <source>
        <dbReference type="Proteomes" id="UP001162834"/>
    </source>
</evidence>
<dbReference type="GO" id="GO:0006352">
    <property type="term" value="P:DNA-templated transcription initiation"/>
    <property type="evidence" value="ECO:0007669"/>
    <property type="project" value="InterPro"/>
</dbReference>
<name>A0A9E6XYT8_9ACTN</name>
<dbReference type="InterPro" id="IPR013324">
    <property type="entry name" value="RNA_pol_sigma_r3/r4-like"/>
</dbReference>
<dbReference type="CDD" id="cd06171">
    <property type="entry name" value="Sigma70_r4"/>
    <property type="match status" value="1"/>
</dbReference>
<proteinExistence type="inferred from homology"/>
<dbReference type="NCBIfam" id="TIGR02937">
    <property type="entry name" value="sigma70-ECF"/>
    <property type="match status" value="1"/>
</dbReference>
<dbReference type="PANTHER" id="PTHR43133">
    <property type="entry name" value="RNA POLYMERASE ECF-TYPE SIGMA FACTO"/>
    <property type="match status" value="1"/>
</dbReference>
<keyword evidence="2" id="KW-0805">Transcription regulation</keyword>
<dbReference type="Proteomes" id="UP001162834">
    <property type="component" value="Chromosome"/>
</dbReference>
<comment type="similarity">
    <text evidence="1">Belongs to the sigma-70 factor family. ECF subfamily.</text>
</comment>
<dbReference type="Gene3D" id="1.10.1740.10">
    <property type="match status" value="1"/>
</dbReference>
<dbReference type="SUPFAM" id="SSF88946">
    <property type="entry name" value="Sigma2 domain of RNA polymerase sigma factors"/>
    <property type="match status" value="1"/>
</dbReference>
<sequence>MTHVPRHGFLTRGALRARSDEQIVAALRGGDDEAMAVITERYRDRLVAYVRRMSAGADAEDVVQDVLTRAFLALRADDRPMTLRPWLYRVAHNRCLDVLRKPVPLPTDEVDLGPTATTLGEQVAGRERLRQVVADIQDLPDQQRSALIIRELEGLSYEELADALDTTVPAIKSLLVRARMNLAKAAEARALAEQQWVERALPAPAARPATA</sequence>
<dbReference type="InterPro" id="IPR014284">
    <property type="entry name" value="RNA_pol_sigma-70_dom"/>
</dbReference>
<dbReference type="KEGG" id="sbae:DSM104329_03217"/>
<dbReference type="Pfam" id="PF04542">
    <property type="entry name" value="Sigma70_r2"/>
    <property type="match status" value="1"/>
</dbReference>
<keyword evidence="5" id="KW-0804">Transcription</keyword>
<feature type="domain" description="RNA polymerase sigma-70 region 2" evidence="6">
    <location>
        <begin position="40"/>
        <end position="101"/>
    </location>
</feature>
<evidence type="ECO:0000256" key="5">
    <source>
        <dbReference type="ARBA" id="ARBA00023163"/>
    </source>
</evidence>
<dbReference type="EMBL" id="CP087164">
    <property type="protein sequence ID" value="UGS36806.1"/>
    <property type="molecule type" value="Genomic_DNA"/>
</dbReference>
<evidence type="ECO:0000256" key="3">
    <source>
        <dbReference type="ARBA" id="ARBA00023082"/>
    </source>
</evidence>
<evidence type="ECO:0000259" key="7">
    <source>
        <dbReference type="Pfam" id="PF08281"/>
    </source>
</evidence>
<dbReference type="Pfam" id="PF08281">
    <property type="entry name" value="Sigma70_r4_2"/>
    <property type="match status" value="1"/>
</dbReference>
<dbReference type="GO" id="GO:0016987">
    <property type="term" value="F:sigma factor activity"/>
    <property type="evidence" value="ECO:0007669"/>
    <property type="project" value="UniProtKB-KW"/>
</dbReference>
<dbReference type="GO" id="GO:0003677">
    <property type="term" value="F:DNA binding"/>
    <property type="evidence" value="ECO:0007669"/>
    <property type="project" value="UniProtKB-KW"/>
</dbReference>
<evidence type="ECO:0000313" key="8">
    <source>
        <dbReference type="EMBL" id="UGS36806.1"/>
    </source>
</evidence>
<evidence type="ECO:0008006" key="10">
    <source>
        <dbReference type="Google" id="ProtNLM"/>
    </source>
</evidence>
<dbReference type="InterPro" id="IPR013249">
    <property type="entry name" value="RNA_pol_sigma70_r4_t2"/>
</dbReference>
<dbReference type="AlphaFoldDB" id="A0A9E6XYT8"/>
<keyword evidence="4" id="KW-0238">DNA-binding</keyword>
<dbReference type="InterPro" id="IPR039425">
    <property type="entry name" value="RNA_pol_sigma-70-like"/>
</dbReference>
<organism evidence="8 9">
    <name type="scientific">Capillimicrobium parvum</name>
    <dbReference type="NCBI Taxonomy" id="2884022"/>
    <lineage>
        <taxon>Bacteria</taxon>
        <taxon>Bacillati</taxon>
        <taxon>Actinomycetota</taxon>
        <taxon>Thermoleophilia</taxon>
        <taxon>Solirubrobacterales</taxon>
        <taxon>Capillimicrobiaceae</taxon>
        <taxon>Capillimicrobium</taxon>
    </lineage>
</organism>
<reference evidence="8" key="1">
    <citation type="journal article" date="2022" name="Int. J. Syst. Evol. Microbiol.">
        <title>Pseudomonas aegrilactucae sp. nov. and Pseudomonas morbosilactucae sp. nov., pathogens causing bacterial rot of lettuce in Japan.</title>
        <authorList>
            <person name="Sawada H."/>
            <person name="Fujikawa T."/>
            <person name="Satou M."/>
        </authorList>
    </citation>
    <scope>NUCLEOTIDE SEQUENCE</scope>
    <source>
        <strain evidence="8">0166_1</strain>
    </source>
</reference>
<evidence type="ECO:0000259" key="6">
    <source>
        <dbReference type="Pfam" id="PF04542"/>
    </source>
</evidence>
<accession>A0A9E6XYT8</accession>